<keyword evidence="1 2" id="KW-0238">DNA-binding</keyword>
<dbReference type="InterPro" id="IPR050624">
    <property type="entry name" value="HTH-type_Tx_Regulator"/>
</dbReference>
<proteinExistence type="predicted"/>
<dbReference type="Proteomes" id="UP000245974">
    <property type="component" value="Unassembled WGS sequence"/>
</dbReference>
<dbReference type="PANTHER" id="PTHR43479">
    <property type="entry name" value="ACREF/ENVCD OPERON REPRESSOR-RELATED"/>
    <property type="match status" value="1"/>
</dbReference>
<name>A0A2U3MWC6_9GAMM</name>
<gene>
    <name evidence="4" type="primary">icaR</name>
    <name evidence="4" type="ORF">KPC_0915</name>
</gene>
<organism evidence="4 5">
    <name type="scientific">Acinetobacter stercoris</name>
    <dbReference type="NCBI Taxonomy" id="2126983"/>
    <lineage>
        <taxon>Bacteria</taxon>
        <taxon>Pseudomonadati</taxon>
        <taxon>Pseudomonadota</taxon>
        <taxon>Gammaproteobacteria</taxon>
        <taxon>Moraxellales</taxon>
        <taxon>Moraxellaceae</taxon>
        <taxon>Acinetobacter</taxon>
    </lineage>
</organism>
<dbReference type="SUPFAM" id="SSF46689">
    <property type="entry name" value="Homeodomain-like"/>
    <property type="match status" value="1"/>
</dbReference>
<feature type="DNA-binding region" description="H-T-H motif" evidence="2">
    <location>
        <begin position="28"/>
        <end position="47"/>
    </location>
</feature>
<dbReference type="InParanoid" id="A0A2U3MWC6"/>
<evidence type="ECO:0000259" key="3">
    <source>
        <dbReference type="PROSITE" id="PS50977"/>
    </source>
</evidence>
<dbReference type="Gene3D" id="1.10.357.10">
    <property type="entry name" value="Tetracycline Repressor, domain 2"/>
    <property type="match status" value="1"/>
</dbReference>
<keyword evidence="5" id="KW-1185">Reference proteome</keyword>
<dbReference type="Pfam" id="PF00440">
    <property type="entry name" value="TetR_N"/>
    <property type="match status" value="1"/>
</dbReference>
<evidence type="ECO:0000256" key="1">
    <source>
        <dbReference type="ARBA" id="ARBA00023125"/>
    </source>
</evidence>
<evidence type="ECO:0000313" key="4">
    <source>
        <dbReference type="EMBL" id="SPL69737.1"/>
    </source>
</evidence>
<dbReference type="InterPro" id="IPR009057">
    <property type="entry name" value="Homeodomain-like_sf"/>
</dbReference>
<feature type="domain" description="HTH tetR-type" evidence="3">
    <location>
        <begin position="5"/>
        <end position="65"/>
    </location>
</feature>
<dbReference type="InterPro" id="IPR001647">
    <property type="entry name" value="HTH_TetR"/>
</dbReference>
<dbReference type="AlphaFoldDB" id="A0A2U3MWC6"/>
<dbReference type="OrthoDB" id="4541465at2"/>
<reference evidence="5" key="1">
    <citation type="submission" date="2018-03" db="EMBL/GenBank/DDBJ databases">
        <authorList>
            <person name="Blom J."/>
        </authorList>
    </citation>
    <scope>NUCLEOTIDE SEQUENCE [LARGE SCALE GENOMIC DNA]</scope>
    <source>
        <strain evidence="5">KPC-SM-21</strain>
    </source>
</reference>
<dbReference type="EMBL" id="OOGT01000027">
    <property type="protein sequence ID" value="SPL69737.1"/>
    <property type="molecule type" value="Genomic_DNA"/>
</dbReference>
<sequence>MTKKISTFDKICEVATAHFAVHGYDASSLNIIAETVGIRKASLYSHFKSKDELFHTVFFNALDKVSAFMESCFIASDVENIIGEVYCKALLKEFEQSEYLRFFLKTVFIPPTFIQPEVNQAYPDYLKKIGKYIEAKIKKLPLSLTTDEITEFVEAYLGIIDSLHIELIYSDHISFDRKRIAMLNVFNKAIHCKQA</sequence>
<dbReference type="PROSITE" id="PS50977">
    <property type="entry name" value="HTH_TETR_2"/>
    <property type="match status" value="1"/>
</dbReference>
<accession>A0A2U3MWC6</accession>
<dbReference type="GO" id="GO:0003677">
    <property type="term" value="F:DNA binding"/>
    <property type="evidence" value="ECO:0007669"/>
    <property type="project" value="UniProtKB-UniRule"/>
</dbReference>
<evidence type="ECO:0000313" key="5">
    <source>
        <dbReference type="Proteomes" id="UP000245974"/>
    </source>
</evidence>
<dbReference type="Gene3D" id="1.10.10.60">
    <property type="entry name" value="Homeodomain-like"/>
    <property type="match status" value="1"/>
</dbReference>
<dbReference type="PRINTS" id="PR00455">
    <property type="entry name" value="HTHTETR"/>
</dbReference>
<protein>
    <submittedName>
        <fullName evidence="4">Biofilm operon icaADBC HTH-type negative transcriptional regulator IcaR</fullName>
    </submittedName>
</protein>
<dbReference type="PANTHER" id="PTHR43479:SF11">
    <property type="entry name" value="ACREF_ENVCD OPERON REPRESSOR-RELATED"/>
    <property type="match status" value="1"/>
</dbReference>
<evidence type="ECO:0000256" key="2">
    <source>
        <dbReference type="PROSITE-ProRule" id="PRU00335"/>
    </source>
</evidence>